<evidence type="ECO:0000313" key="3">
    <source>
        <dbReference type="Proteomes" id="UP000777438"/>
    </source>
</evidence>
<dbReference type="SUPFAM" id="SSF50129">
    <property type="entry name" value="GroES-like"/>
    <property type="match status" value="1"/>
</dbReference>
<evidence type="ECO:0000313" key="2">
    <source>
        <dbReference type="EMBL" id="KAH6895799.1"/>
    </source>
</evidence>
<organism evidence="2 3">
    <name type="scientific">Thelonectria olida</name>
    <dbReference type="NCBI Taxonomy" id="1576542"/>
    <lineage>
        <taxon>Eukaryota</taxon>
        <taxon>Fungi</taxon>
        <taxon>Dikarya</taxon>
        <taxon>Ascomycota</taxon>
        <taxon>Pezizomycotina</taxon>
        <taxon>Sordariomycetes</taxon>
        <taxon>Hypocreomycetidae</taxon>
        <taxon>Hypocreales</taxon>
        <taxon>Nectriaceae</taxon>
        <taxon>Thelonectria</taxon>
    </lineage>
</organism>
<dbReference type="Proteomes" id="UP000777438">
    <property type="component" value="Unassembled WGS sequence"/>
</dbReference>
<protein>
    <recommendedName>
        <fullName evidence="1">Enoyl reductase (ER) domain-containing protein</fullName>
    </recommendedName>
</protein>
<reference evidence="2 3" key="1">
    <citation type="journal article" date="2021" name="Nat. Commun.">
        <title>Genetic determinants of endophytism in the Arabidopsis root mycobiome.</title>
        <authorList>
            <person name="Mesny F."/>
            <person name="Miyauchi S."/>
            <person name="Thiergart T."/>
            <person name="Pickel B."/>
            <person name="Atanasova L."/>
            <person name="Karlsson M."/>
            <person name="Huettel B."/>
            <person name="Barry K.W."/>
            <person name="Haridas S."/>
            <person name="Chen C."/>
            <person name="Bauer D."/>
            <person name="Andreopoulos W."/>
            <person name="Pangilinan J."/>
            <person name="LaButti K."/>
            <person name="Riley R."/>
            <person name="Lipzen A."/>
            <person name="Clum A."/>
            <person name="Drula E."/>
            <person name="Henrissat B."/>
            <person name="Kohler A."/>
            <person name="Grigoriev I.V."/>
            <person name="Martin F.M."/>
            <person name="Hacquard S."/>
        </authorList>
    </citation>
    <scope>NUCLEOTIDE SEQUENCE [LARGE SCALE GENOMIC DNA]</scope>
    <source>
        <strain evidence="2 3">MPI-CAGE-CH-0241</strain>
    </source>
</reference>
<dbReference type="FunFam" id="3.40.50.720:FF:000481">
    <property type="entry name" value="Alcohol dehydrogenase, variant"/>
    <property type="match status" value="1"/>
</dbReference>
<dbReference type="InterPro" id="IPR036291">
    <property type="entry name" value="NAD(P)-bd_dom_sf"/>
</dbReference>
<dbReference type="InterPro" id="IPR052711">
    <property type="entry name" value="Zinc_ADH-like"/>
</dbReference>
<dbReference type="GO" id="GO:0016491">
    <property type="term" value="F:oxidoreductase activity"/>
    <property type="evidence" value="ECO:0007669"/>
    <property type="project" value="InterPro"/>
</dbReference>
<dbReference type="Gene3D" id="3.40.50.720">
    <property type="entry name" value="NAD(P)-binding Rossmann-like Domain"/>
    <property type="match status" value="1"/>
</dbReference>
<name>A0A9P8WEU2_9HYPO</name>
<dbReference type="InterPro" id="IPR013149">
    <property type="entry name" value="ADH-like_C"/>
</dbReference>
<dbReference type="InterPro" id="IPR013154">
    <property type="entry name" value="ADH-like_N"/>
</dbReference>
<keyword evidence="3" id="KW-1185">Reference proteome</keyword>
<dbReference type="AlphaFoldDB" id="A0A9P8WEU2"/>
<dbReference type="Pfam" id="PF08240">
    <property type="entry name" value="ADH_N"/>
    <property type="match status" value="1"/>
</dbReference>
<dbReference type="InterPro" id="IPR011032">
    <property type="entry name" value="GroES-like_sf"/>
</dbReference>
<dbReference type="EMBL" id="JAGPYM010000004">
    <property type="protein sequence ID" value="KAH6895799.1"/>
    <property type="molecule type" value="Genomic_DNA"/>
</dbReference>
<dbReference type="OrthoDB" id="449487at2759"/>
<dbReference type="PANTHER" id="PTHR45033:SF3">
    <property type="entry name" value="DEHYDROGENASE, PUTATIVE (AFU_ORTHOLOGUE AFUA_2G13270)-RELATED"/>
    <property type="match status" value="1"/>
</dbReference>
<dbReference type="Gene3D" id="3.90.180.10">
    <property type="entry name" value="Medium-chain alcohol dehydrogenases, catalytic domain"/>
    <property type="match status" value="1"/>
</dbReference>
<feature type="domain" description="Enoyl reductase (ER)" evidence="1">
    <location>
        <begin position="17"/>
        <end position="352"/>
    </location>
</feature>
<evidence type="ECO:0000259" key="1">
    <source>
        <dbReference type="SMART" id="SM00829"/>
    </source>
</evidence>
<dbReference type="SUPFAM" id="SSF51735">
    <property type="entry name" value="NAD(P)-binding Rossmann-fold domains"/>
    <property type="match status" value="1"/>
</dbReference>
<gene>
    <name evidence="2" type="ORF">B0T10DRAFT_225680</name>
</gene>
<dbReference type="InterPro" id="IPR020843">
    <property type="entry name" value="ER"/>
</dbReference>
<proteinExistence type="predicted"/>
<accession>A0A9P8WEU2</accession>
<comment type="caution">
    <text evidence="2">The sequence shown here is derived from an EMBL/GenBank/DDBJ whole genome shotgun (WGS) entry which is preliminary data.</text>
</comment>
<dbReference type="Pfam" id="PF00107">
    <property type="entry name" value="ADH_zinc_N"/>
    <property type="match status" value="1"/>
</dbReference>
<sequence length="365" mass="39089">MPRALTLQHVEGAKPGHVYYPLQIKEVSKPSPGPNEVLVRLSAAALNHRDLFMRRHLYPAISFTNPLLADGYGTVVALGSAVKRKDLLNSAVILTPMRGWESDPAAPEDIRKFAVNGGSKLTPVGAAQDFIAVSEDEVEHAPDHLTPVEGAALPLVGLTGWRALVTKSNAAFPGANVLITGIGGGVALQVLQFAVAFGCNVFVTSGDEAKIARAKELGAKGGVIYRNDGWEKELREQLPAHRPYLDAVIDGAGGNIVGKTIKLLKPGGVISQYGMTVAPKMDWLMQAVLANAELKGTTMGSRKEFREMVAFVKEKKIRPVISRVVKGLDNIAEIDGLFTDMDEGKQFGKLVIEIEGETPSSPSKL</sequence>
<dbReference type="PANTHER" id="PTHR45033">
    <property type="match status" value="1"/>
</dbReference>
<dbReference type="SMART" id="SM00829">
    <property type="entry name" value="PKS_ER"/>
    <property type="match status" value="1"/>
</dbReference>